<dbReference type="OMA" id="GHNRERY"/>
<reference evidence="6" key="1">
    <citation type="submission" date="2025-08" db="UniProtKB">
        <authorList>
            <consortium name="Ensembl"/>
        </authorList>
    </citation>
    <scope>IDENTIFICATION</scope>
</reference>
<dbReference type="PANTHER" id="PTHR45785">
    <property type="entry name" value="COMPLEMENT FACTOR H-RELATED"/>
    <property type="match status" value="1"/>
</dbReference>
<dbReference type="GO" id="GO:0007596">
    <property type="term" value="P:blood coagulation"/>
    <property type="evidence" value="ECO:0007669"/>
    <property type="project" value="TreeGrafter"/>
</dbReference>
<dbReference type="Ensembl" id="ENSVKKT00000007324.1">
    <property type="protein sequence ID" value="ENSVKKP00000007137.1"/>
    <property type="gene ID" value="ENSVKKG00000005155.1"/>
</dbReference>
<evidence type="ECO:0000256" key="2">
    <source>
        <dbReference type="ARBA" id="ARBA00022729"/>
    </source>
</evidence>
<proteinExistence type="predicted"/>
<evidence type="ECO:0000259" key="5">
    <source>
        <dbReference type="PROSITE" id="PS50923"/>
    </source>
</evidence>
<sequence>MILLAEVSAYPSENCGPPPSIRNGILTRLVGTDYAPGSSAEYSCHEYHFLQGSRTVSCSRGQWTTPPICIEPCILSHEEMAKNNLDMRWSFDNRPYFLHGEFVEFICKPYHVRQYSTSESDFRVQCRNGTVLYPRCIDMQG</sequence>
<dbReference type="PROSITE" id="PS50923">
    <property type="entry name" value="SUSHI"/>
    <property type="match status" value="1"/>
</dbReference>
<protein>
    <recommendedName>
        <fullName evidence="5">Sushi domain-containing protein</fullName>
    </recommendedName>
</protein>
<dbReference type="Proteomes" id="UP000694545">
    <property type="component" value="Unplaced"/>
</dbReference>
<evidence type="ECO:0000256" key="3">
    <source>
        <dbReference type="ARBA" id="ARBA00023157"/>
    </source>
</evidence>
<evidence type="ECO:0000313" key="6">
    <source>
        <dbReference type="Ensembl" id="ENSVKKP00000007137.1"/>
    </source>
</evidence>
<organism evidence="6 7">
    <name type="scientific">Varanus komodoensis</name>
    <name type="common">Komodo dragon</name>
    <dbReference type="NCBI Taxonomy" id="61221"/>
    <lineage>
        <taxon>Eukaryota</taxon>
        <taxon>Metazoa</taxon>
        <taxon>Chordata</taxon>
        <taxon>Craniata</taxon>
        <taxon>Vertebrata</taxon>
        <taxon>Euteleostomi</taxon>
        <taxon>Lepidosauria</taxon>
        <taxon>Squamata</taxon>
        <taxon>Bifurcata</taxon>
        <taxon>Unidentata</taxon>
        <taxon>Episquamata</taxon>
        <taxon>Toxicofera</taxon>
        <taxon>Anguimorpha</taxon>
        <taxon>Paleoanguimorpha</taxon>
        <taxon>Varanoidea</taxon>
        <taxon>Varanidae</taxon>
        <taxon>Varanus</taxon>
    </lineage>
</organism>
<keyword evidence="3 4" id="KW-1015">Disulfide bond</keyword>
<dbReference type="InterPro" id="IPR000436">
    <property type="entry name" value="Sushi_SCR_CCP_dom"/>
</dbReference>
<dbReference type="InterPro" id="IPR051503">
    <property type="entry name" value="ComplSys_Reg/VirEntry_Med"/>
</dbReference>
<evidence type="ECO:0000256" key="4">
    <source>
        <dbReference type="PROSITE-ProRule" id="PRU00302"/>
    </source>
</evidence>
<dbReference type="InterPro" id="IPR035976">
    <property type="entry name" value="Sushi/SCR/CCP_sf"/>
</dbReference>
<dbReference type="Gene3D" id="2.10.70.10">
    <property type="entry name" value="Complement Module, domain 1"/>
    <property type="match status" value="2"/>
</dbReference>
<dbReference type="SUPFAM" id="SSF57535">
    <property type="entry name" value="Complement control module/SCR domain"/>
    <property type="match status" value="2"/>
</dbReference>
<dbReference type="CDD" id="cd00033">
    <property type="entry name" value="CCP"/>
    <property type="match status" value="1"/>
</dbReference>
<dbReference type="PANTHER" id="PTHR45785:SF3">
    <property type="entry name" value="COAGULATION FACTOR XIII B CHAIN"/>
    <property type="match status" value="1"/>
</dbReference>
<feature type="disulfide bond" evidence="4">
    <location>
        <begin position="15"/>
        <end position="58"/>
    </location>
</feature>
<keyword evidence="1 4" id="KW-0768">Sushi</keyword>
<keyword evidence="7" id="KW-1185">Reference proteome</keyword>
<name>A0A8D2J1U2_VARKO</name>
<feature type="domain" description="Sushi" evidence="5">
    <location>
        <begin position="13"/>
        <end position="71"/>
    </location>
</feature>
<evidence type="ECO:0000313" key="7">
    <source>
        <dbReference type="Proteomes" id="UP000694545"/>
    </source>
</evidence>
<dbReference type="SMART" id="SM00032">
    <property type="entry name" value="CCP"/>
    <property type="match status" value="1"/>
</dbReference>
<dbReference type="Pfam" id="PF00084">
    <property type="entry name" value="Sushi"/>
    <property type="match status" value="1"/>
</dbReference>
<evidence type="ECO:0000256" key="1">
    <source>
        <dbReference type="ARBA" id="ARBA00022659"/>
    </source>
</evidence>
<accession>A0A8D2J1U2</accession>
<keyword evidence="2" id="KW-0732">Signal</keyword>
<reference evidence="6" key="2">
    <citation type="submission" date="2025-09" db="UniProtKB">
        <authorList>
            <consortium name="Ensembl"/>
        </authorList>
    </citation>
    <scope>IDENTIFICATION</scope>
</reference>
<dbReference type="AlphaFoldDB" id="A0A8D2J1U2"/>
<comment type="caution">
    <text evidence="4">Lacks conserved residue(s) required for the propagation of feature annotation.</text>
</comment>